<protein>
    <submittedName>
        <fullName evidence="1">Uncharacterized protein</fullName>
    </submittedName>
</protein>
<keyword evidence="2" id="KW-1185">Reference proteome</keyword>
<evidence type="ECO:0000313" key="1">
    <source>
        <dbReference type="EMBL" id="VTR92468.1"/>
    </source>
</evidence>
<dbReference type="Proteomes" id="UP000464178">
    <property type="component" value="Chromosome"/>
</dbReference>
<organism evidence="1 2">
    <name type="scientific">Gemmata massiliana</name>
    <dbReference type="NCBI Taxonomy" id="1210884"/>
    <lineage>
        <taxon>Bacteria</taxon>
        <taxon>Pseudomonadati</taxon>
        <taxon>Planctomycetota</taxon>
        <taxon>Planctomycetia</taxon>
        <taxon>Gemmatales</taxon>
        <taxon>Gemmataceae</taxon>
        <taxon>Gemmata</taxon>
    </lineage>
</organism>
<accession>A0A6P2CTJ3</accession>
<dbReference type="KEGG" id="gms:SOIL9_52460"/>
<reference evidence="1 2" key="1">
    <citation type="submission" date="2019-05" db="EMBL/GenBank/DDBJ databases">
        <authorList>
            <consortium name="Science for Life Laboratories"/>
        </authorList>
    </citation>
    <scope>NUCLEOTIDE SEQUENCE [LARGE SCALE GENOMIC DNA]</scope>
    <source>
        <strain evidence="1">Soil9</strain>
    </source>
</reference>
<proteinExistence type="predicted"/>
<name>A0A6P2CTJ3_9BACT</name>
<evidence type="ECO:0000313" key="2">
    <source>
        <dbReference type="Proteomes" id="UP000464178"/>
    </source>
</evidence>
<gene>
    <name evidence="1" type="ORF">SOIL9_52460</name>
</gene>
<sequence>MVVPDDELAAALRARLRMGAGFYIGFAGMLEVGQLENLNYWVESKDRTGAMLWQKDDMPLEEAIEHFLRIRRERELDYDIEGDLIRKSRPINLG</sequence>
<dbReference type="EMBL" id="LR593886">
    <property type="protein sequence ID" value="VTR92468.1"/>
    <property type="molecule type" value="Genomic_DNA"/>
</dbReference>
<dbReference type="RefSeq" id="WP_162667325.1">
    <property type="nucleotide sequence ID" value="NZ_LR593886.1"/>
</dbReference>
<dbReference type="AlphaFoldDB" id="A0A6P2CTJ3"/>